<evidence type="ECO:0000259" key="1">
    <source>
        <dbReference type="Pfam" id="PF25608"/>
    </source>
</evidence>
<protein>
    <recommendedName>
        <fullName evidence="1">Nal1 N-terminal domain-containing protein</fullName>
    </recommendedName>
</protein>
<evidence type="ECO:0000313" key="3">
    <source>
        <dbReference type="Proteomes" id="UP000430345"/>
    </source>
</evidence>
<dbReference type="AlphaFoldDB" id="A0A6I1MLT3"/>
<dbReference type="EMBL" id="WHJC01000038">
    <property type="protein sequence ID" value="MPQ43077.1"/>
    <property type="molecule type" value="Genomic_DNA"/>
</dbReference>
<evidence type="ECO:0000313" key="2">
    <source>
        <dbReference type="EMBL" id="MPQ43077.1"/>
    </source>
</evidence>
<dbReference type="SUPFAM" id="SSF50494">
    <property type="entry name" value="Trypsin-like serine proteases"/>
    <property type="match status" value="1"/>
</dbReference>
<dbReference type="Proteomes" id="UP000430345">
    <property type="component" value="Unassembled WGS sequence"/>
</dbReference>
<sequence length="312" mass="34168">MDNLKREHCKFITQNHYPIFLQKKNVVGIAFGNKIKNGLNTNEPCLKVFVNTKKNESNLNDTDLIPKIYEGIKTDVFECGKLSFSTSTLPLIEKKRPFQFGYSIGNSRCKVAGTAACLVKDRCGNYYILSNNHVLSYYDTLTIGTPILQPAFRDGGKYPNDVIAILSKKIPLLNSSEFSSNYINYVDCAIAKVTNIFEVTKKIALIGSVKGIKDATINLSVKKVGRTTGLTTGKITALDALVKLNTHPSGDYLLFHNQIITTSMNEDGDSGSLVLDKSNNAVGLLFGKGNNITMINPIKSVLTALNVSLVTS</sequence>
<proteinExistence type="predicted"/>
<gene>
    <name evidence="2" type="ORF">GBZ86_04795</name>
</gene>
<reference evidence="2 3" key="1">
    <citation type="submission" date="2019-10" db="EMBL/GenBank/DDBJ databases">
        <title>The Genome Sequence of Clostridium tarantellae Isolated from Fish Brain.</title>
        <authorList>
            <person name="Bano L."/>
            <person name="Kiel M."/>
            <person name="Sales G."/>
            <person name="Doxey A.C."/>
            <person name="Mansfield M.J."/>
            <person name="Schiavone M."/>
            <person name="Rossetto O."/>
            <person name="Pirazzini M."/>
            <person name="Dobrindt U."/>
            <person name="Montecucco C."/>
        </authorList>
    </citation>
    <scope>NUCLEOTIDE SEQUENCE [LARGE SCALE GENOMIC DNA]</scope>
    <source>
        <strain evidence="2 3">DSM 3997</strain>
    </source>
</reference>
<dbReference type="InterPro" id="IPR057905">
    <property type="entry name" value="Nal1_N"/>
</dbReference>
<organism evidence="2 3">
    <name type="scientific">Clostridium tarantellae</name>
    <dbReference type="NCBI Taxonomy" id="39493"/>
    <lineage>
        <taxon>Bacteria</taxon>
        <taxon>Bacillati</taxon>
        <taxon>Bacillota</taxon>
        <taxon>Clostridia</taxon>
        <taxon>Eubacteriales</taxon>
        <taxon>Clostridiaceae</taxon>
        <taxon>Clostridium</taxon>
    </lineage>
</organism>
<comment type="caution">
    <text evidence="2">The sequence shown here is derived from an EMBL/GenBank/DDBJ whole genome shotgun (WGS) entry which is preliminary data.</text>
</comment>
<dbReference type="Gene3D" id="2.40.10.10">
    <property type="entry name" value="Trypsin-like serine proteases"/>
    <property type="match status" value="1"/>
</dbReference>
<keyword evidence="3" id="KW-1185">Reference proteome</keyword>
<dbReference type="RefSeq" id="WP_152888270.1">
    <property type="nucleotide sequence ID" value="NZ_WHJC01000038.1"/>
</dbReference>
<dbReference type="InterPro" id="IPR043504">
    <property type="entry name" value="Peptidase_S1_PA_chymotrypsin"/>
</dbReference>
<feature type="domain" description="Nal1 N-terminal" evidence="1">
    <location>
        <begin position="24"/>
        <end position="72"/>
    </location>
</feature>
<dbReference type="Pfam" id="PF25608">
    <property type="entry name" value="NAL1_N"/>
    <property type="match status" value="1"/>
</dbReference>
<dbReference type="InterPro" id="IPR009003">
    <property type="entry name" value="Peptidase_S1_PA"/>
</dbReference>
<dbReference type="OrthoDB" id="104542at2"/>
<accession>A0A6I1MLT3</accession>
<name>A0A6I1MLT3_9CLOT</name>